<feature type="non-terminal residue" evidence="1">
    <location>
        <position position="197"/>
    </location>
</feature>
<sequence length="197" mass="22375">DAAECEPLLERLANVASSWRSCVEEMNVEMTPAELTLLGRYGSTFVKRSGIAEESEEGRKRVLGQLEHLLRIGDMELQTFLNFFDDDQMVLKRLVEGPQLRHLDKWLAKGTNAEALLQAKLSPFTVSRHAKKSRPHASSWRNTKYTKDPLYMEVDKTQTASEKMEVLDLVRAFDEAEKPCFPPPDLIAHVFAQEGDV</sequence>
<reference evidence="1 2" key="1">
    <citation type="submission" date="2024-02" db="EMBL/GenBank/DDBJ databases">
        <title>A draft genome for the cacao thread blight pathogen Marasmius crinis-equi.</title>
        <authorList>
            <person name="Cohen S.P."/>
            <person name="Baruah I.K."/>
            <person name="Amoako-Attah I."/>
            <person name="Bukari Y."/>
            <person name="Meinhardt L.W."/>
            <person name="Bailey B.A."/>
        </authorList>
    </citation>
    <scope>NUCLEOTIDE SEQUENCE [LARGE SCALE GENOMIC DNA]</scope>
    <source>
        <strain evidence="1 2">GH-76</strain>
    </source>
</reference>
<evidence type="ECO:0000313" key="2">
    <source>
        <dbReference type="Proteomes" id="UP001465976"/>
    </source>
</evidence>
<organism evidence="1 2">
    <name type="scientific">Marasmius crinis-equi</name>
    <dbReference type="NCBI Taxonomy" id="585013"/>
    <lineage>
        <taxon>Eukaryota</taxon>
        <taxon>Fungi</taxon>
        <taxon>Dikarya</taxon>
        <taxon>Basidiomycota</taxon>
        <taxon>Agaricomycotina</taxon>
        <taxon>Agaricomycetes</taxon>
        <taxon>Agaricomycetidae</taxon>
        <taxon>Agaricales</taxon>
        <taxon>Marasmiineae</taxon>
        <taxon>Marasmiaceae</taxon>
        <taxon>Marasmius</taxon>
    </lineage>
</organism>
<feature type="non-terminal residue" evidence="1">
    <location>
        <position position="1"/>
    </location>
</feature>
<protein>
    <submittedName>
        <fullName evidence="1">Uncharacterized protein</fullName>
    </submittedName>
</protein>
<dbReference type="Proteomes" id="UP001465976">
    <property type="component" value="Unassembled WGS sequence"/>
</dbReference>
<proteinExistence type="predicted"/>
<comment type="caution">
    <text evidence="1">The sequence shown here is derived from an EMBL/GenBank/DDBJ whole genome shotgun (WGS) entry which is preliminary data.</text>
</comment>
<accession>A0ABR3EI57</accession>
<gene>
    <name evidence="1" type="ORF">V5O48_019515</name>
</gene>
<name>A0ABR3EI57_9AGAR</name>
<evidence type="ECO:0000313" key="1">
    <source>
        <dbReference type="EMBL" id="KAL0562571.1"/>
    </source>
</evidence>
<keyword evidence="2" id="KW-1185">Reference proteome</keyword>
<dbReference type="EMBL" id="JBAHYK010005169">
    <property type="protein sequence ID" value="KAL0562571.1"/>
    <property type="molecule type" value="Genomic_DNA"/>
</dbReference>